<sequence length="531" mass="57195">MKTEGPATAATHGDTQHFSSLDARRFRPSLTAHRSYRRDGVSKTPLQCFTGAEPDAAPIANERMTLTNLLSYRQAAKMHATSLLPIGNDPLPIANRPIHVRALGHGYTVYYGVPKPPPLAWNGRVGTEMPLNLLRTLGSSVSHLLVSSTTRTFGRPLVQGADISGRMSANQAVERHRRVPLKRNPMLALPTLQPASRPPAIQGRMARQLLQPTLSDASNGEESVYLLGAVVTRFRHQLQGSLHPRRLRPVHLLRTHLLQGPQVTSKGLPGKVGKNLGEASLIAVDDGPSISYAVGKVREAGPQARRPDASLARRSATEEPKTLYSTNSPAAPELQEFELKVLGNCTPCKANGYLRHLGPAVSQAGTTNGAECLCTTWALRRHGSDGEVALGLWHLQWCGRLERFTAATAQIVERLQNGSSAQALVEECEHEQREVDGDEAFDMPRDSAAGVQAGSAVRCGQARCPSGAQLPQPWLFRTGSSAIAVVKRAQGRMAAFSRKGHEVLGGAVAALDWTGVAPSLPGTPVRDWTNC</sequence>
<reference evidence="2" key="1">
    <citation type="journal article" date="2020" name="Phytopathology">
        <title>Genome Sequence Resources of Colletotrichum truncatum, C. plurivorum, C. musicola, and C. sojae: Four Species Pathogenic to Soybean (Glycine max).</title>
        <authorList>
            <person name="Rogerio F."/>
            <person name="Boufleur T.R."/>
            <person name="Ciampi-Guillardi M."/>
            <person name="Sukno S.A."/>
            <person name="Thon M.R."/>
            <person name="Massola Junior N.S."/>
            <person name="Baroncelli R."/>
        </authorList>
    </citation>
    <scope>NUCLEOTIDE SEQUENCE</scope>
    <source>
        <strain evidence="2">LFN0074</strain>
    </source>
</reference>
<dbReference type="EMBL" id="WIGM01000107">
    <property type="protein sequence ID" value="KAF6839971.1"/>
    <property type="molecule type" value="Genomic_DNA"/>
</dbReference>
<comment type="caution">
    <text evidence="2">The sequence shown here is derived from an EMBL/GenBank/DDBJ whole genome shotgun (WGS) entry which is preliminary data.</text>
</comment>
<proteinExistence type="predicted"/>
<name>A0A8H6NP48_9PEZI</name>
<evidence type="ECO:0000313" key="2">
    <source>
        <dbReference type="EMBL" id="KAF6839971.1"/>
    </source>
</evidence>
<accession>A0A8H6NP48</accession>
<evidence type="ECO:0000256" key="1">
    <source>
        <dbReference type="SAM" id="MobiDB-lite"/>
    </source>
</evidence>
<dbReference type="Proteomes" id="UP000639643">
    <property type="component" value="Unassembled WGS sequence"/>
</dbReference>
<evidence type="ECO:0000313" key="3">
    <source>
        <dbReference type="Proteomes" id="UP000639643"/>
    </source>
</evidence>
<keyword evidence="3" id="KW-1185">Reference proteome</keyword>
<protein>
    <submittedName>
        <fullName evidence="2">Uncharacterized protein</fullName>
    </submittedName>
</protein>
<gene>
    <name evidence="2" type="ORF">CMUS01_04104</name>
</gene>
<feature type="region of interest" description="Disordered" evidence="1">
    <location>
        <begin position="1"/>
        <end position="24"/>
    </location>
</feature>
<organism evidence="2 3">
    <name type="scientific">Colletotrichum musicola</name>
    <dbReference type="NCBI Taxonomy" id="2175873"/>
    <lineage>
        <taxon>Eukaryota</taxon>
        <taxon>Fungi</taxon>
        <taxon>Dikarya</taxon>
        <taxon>Ascomycota</taxon>
        <taxon>Pezizomycotina</taxon>
        <taxon>Sordariomycetes</taxon>
        <taxon>Hypocreomycetidae</taxon>
        <taxon>Glomerellales</taxon>
        <taxon>Glomerellaceae</taxon>
        <taxon>Colletotrichum</taxon>
        <taxon>Colletotrichum orchidearum species complex</taxon>
    </lineage>
</organism>
<feature type="region of interest" description="Disordered" evidence="1">
    <location>
        <begin position="298"/>
        <end position="327"/>
    </location>
</feature>
<dbReference type="AlphaFoldDB" id="A0A8H6NP48"/>